<name>A0AAD7BG59_9AGAR</name>
<protein>
    <submittedName>
        <fullName evidence="1">Uncharacterized protein</fullName>
    </submittedName>
</protein>
<sequence length="356" mass="39540">MPTPGHSLTDLFPLPMIETQLARSGKVPINLALEWWNGNAAEVVLLERLMLESHRWNRVYVRVMGSNASILSRLQQIRGRVPALQMFRFISEGDRDEPNFVGAQDMFLSAPALRDFTLTHFKSSTLPFMLPSSQLTVYEGSAHPDVHLSVLSGAHNLLECRLGAGKMFENPPPTASNIVVTLPRLLVLRIVEPEMINHIIAPVLKYLRVEDDLPAVVSFVQRSACGASLKELILVRSEGCSSNTFKALLRALPALERLVYEPSRGDADRADLADALTLTGAEAHDLCRNLQTLAWSWMGFTAPAYRDSIRRMVQSRSDNDKFLFRVLSLLPVGYEGMGAHGRDMILEQLGLKGLDG</sequence>
<reference evidence="1" key="1">
    <citation type="submission" date="2023-03" db="EMBL/GenBank/DDBJ databases">
        <title>Massive genome expansion in bonnet fungi (Mycena s.s.) driven by repeated elements and novel gene families across ecological guilds.</title>
        <authorList>
            <consortium name="Lawrence Berkeley National Laboratory"/>
            <person name="Harder C.B."/>
            <person name="Miyauchi S."/>
            <person name="Viragh M."/>
            <person name="Kuo A."/>
            <person name="Thoen E."/>
            <person name="Andreopoulos B."/>
            <person name="Lu D."/>
            <person name="Skrede I."/>
            <person name="Drula E."/>
            <person name="Henrissat B."/>
            <person name="Morin E."/>
            <person name="Kohler A."/>
            <person name="Barry K."/>
            <person name="LaButti K."/>
            <person name="Morin E."/>
            <person name="Salamov A."/>
            <person name="Lipzen A."/>
            <person name="Mereny Z."/>
            <person name="Hegedus B."/>
            <person name="Baldrian P."/>
            <person name="Stursova M."/>
            <person name="Weitz H."/>
            <person name="Taylor A."/>
            <person name="Grigoriev I.V."/>
            <person name="Nagy L.G."/>
            <person name="Martin F."/>
            <person name="Kauserud H."/>
        </authorList>
    </citation>
    <scope>NUCLEOTIDE SEQUENCE</scope>
    <source>
        <strain evidence="1">9284</strain>
    </source>
</reference>
<feature type="non-terminal residue" evidence="1">
    <location>
        <position position="356"/>
    </location>
</feature>
<dbReference type="EMBL" id="JARKIF010000017">
    <property type="protein sequence ID" value="KAJ7620159.1"/>
    <property type="molecule type" value="Genomic_DNA"/>
</dbReference>
<dbReference type="Proteomes" id="UP001221142">
    <property type="component" value="Unassembled WGS sequence"/>
</dbReference>
<proteinExistence type="predicted"/>
<organism evidence="1 2">
    <name type="scientific">Roridomyces roridus</name>
    <dbReference type="NCBI Taxonomy" id="1738132"/>
    <lineage>
        <taxon>Eukaryota</taxon>
        <taxon>Fungi</taxon>
        <taxon>Dikarya</taxon>
        <taxon>Basidiomycota</taxon>
        <taxon>Agaricomycotina</taxon>
        <taxon>Agaricomycetes</taxon>
        <taxon>Agaricomycetidae</taxon>
        <taxon>Agaricales</taxon>
        <taxon>Marasmiineae</taxon>
        <taxon>Mycenaceae</taxon>
        <taxon>Roridomyces</taxon>
    </lineage>
</organism>
<gene>
    <name evidence="1" type="ORF">FB45DRAFT_799399</name>
</gene>
<comment type="caution">
    <text evidence="1">The sequence shown here is derived from an EMBL/GenBank/DDBJ whole genome shotgun (WGS) entry which is preliminary data.</text>
</comment>
<keyword evidence="2" id="KW-1185">Reference proteome</keyword>
<evidence type="ECO:0000313" key="2">
    <source>
        <dbReference type="Proteomes" id="UP001221142"/>
    </source>
</evidence>
<evidence type="ECO:0000313" key="1">
    <source>
        <dbReference type="EMBL" id="KAJ7620159.1"/>
    </source>
</evidence>
<dbReference type="AlphaFoldDB" id="A0AAD7BG59"/>
<accession>A0AAD7BG59</accession>